<dbReference type="Proteomes" id="UP000202922">
    <property type="component" value="Unassembled WGS sequence"/>
</dbReference>
<name>A0A238JSD9_9RHOB</name>
<keyword evidence="2" id="KW-1185">Reference proteome</keyword>
<evidence type="ECO:0000313" key="2">
    <source>
        <dbReference type="Proteomes" id="UP000202922"/>
    </source>
</evidence>
<proteinExistence type="predicted"/>
<dbReference type="EMBL" id="FXYE01000001">
    <property type="protein sequence ID" value="SMX32666.1"/>
    <property type="molecule type" value="Genomic_DNA"/>
</dbReference>
<evidence type="ECO:0000313" key="1">
    <source>
        <dbReference type="EMBL" id="SMX32666.1"/>
    </source>
</evidence>
<organism evidence="1 2">
    <name type="scientific">Actibacterium lipolyticum</name>
    <dbReference type="NCBI Taxonomy" id="1524263"/>
    <lineage>
        <taxon>Bacteria</taxon>
        <taxon>Pseudomonadati</taxon>
        <taxon>Pseudomonadota</taxon>
        <taxon>Alphaproteobacteria</taxon>
        <taxon>Rhodobacterales</taxon>
        <taxon>Roseobacteraceae</taxon>
        <taxon>Actibacterium</taxon>
    </lineage>
</organism>
<reference evidence="2" key="1">
    <citation type="submission" date="2017-05" db="EMBL/GenBank/DDBJ databases">
        <authorList>
            <person name="Rodrigo-Torres L."/>
            <person name="Arahal R. D."/>
            <person name="Lucena T."/>
        </authorList>
    </citation>
    <scope>NUCLEOTIDE SEQUENCE [LARGE SCALE GENOMIC DNA]</scope>
    <source>
        <strain evidence="2">CECT 8621</strain>
    </source>
</reference>
<protein>
    <submittedName>
        <fullName evidence="1">Uncharacterized protein</fullName>
    </submittedName>
</protein>
<accession>A0A238JSD9</accession>
<gene>
    <name evidence="1" type="ORF">COL8621_00872</name>
</gene>
<dbReference type="AlphaFoldDB" id="A0A238JSD9"/>
<sequence length="226" mass="24797">MILPALTRFGRKMAQLDASQQSRFESQDCCVSVNHGQAHCMRRGVRVRANRYPSPSLWSDSLRVRPDLFRRGVNRRSSADHRIVTISNLATMPGWPHSVASDNPNGGGAVCVNSKSLRHLCLSWPLQAVWTLMVNALWPVRLAVQSLLTHLAEVPRLALSSVVQQVCCATTQAFVTNQIASRALVPAKLKHEAIGAIGPGGFFHVQAGDFRPRLTDGRDGACLKRS</sequence>